<dbReference type="EMBL" id="CP003639">
    <property type="protein sequence ID" value="AFM42310.1"/>
    <property type="molecule type" value="Genomic_DNA"/>
</dbReference>
<dbReference type="Pfam" id="PF05598">
    <property type="entry name" value="DUF772"/>
    <property type="match status" value="1"/>
</dbReference>
<dbReference type="Pfam" id="PF13586">
    <property type="entry name" value="DDE_Tnp_1_2"/>
    <property type="match status" value="1"/>
</dbReference>
<dbReference type="EMBL" id="CP003639">
    <property type="protein sequence ID" value="AFM39155.1"/>
    <property type="molecule type" value="Genomic_DNA"/>
</dbReference>
<dbReference type="AlphaFoldDB" id="H7DQS4"/>
<evidence type="ECO:0000313" key="9">
    <source>
        <dbReference type="EMBL" id="AFM41627.1"/>
    </source>
</evidence>
<dbReference type="EMBL" id="CP003639">
    <property type="protein sequence ID" value="AFM41627.1"/>
    <property type="molecule type" value="Genomic_DNA"/>
</dbReference>
<dbReference type="HOGENOM" id="CLU_040038_5_2_9"/>
<dbReference type="KEGG" id="dai:Desaci_0367"/>
<feature type="domain" description="Transposase InsH N-terminal" evidence="2">
    <location>
        <begin position="33"/>
        <end position="127"/>
    </location>
</feature>
<dbReference type="KEGG" id="dai:Desaci_4533"/>
<dbReference type="PANTHER" id="PTHR33803:SF3">
    <property type="entry name" value="BLL1974 PROTEIN"/>
    <property type="match status" value="1"/>
</dbReference>
<feature type="domain" description="Transposase DDE" evidence="3">
    <location>
        <begin position="388"/>
        <end position="479"/>
    </location>
</feature>
<reference evidence="7 12" key="1">
    <citation type="journal article" date="2012" name="J. Bacteriol.">
        <title>Complete genome sequences of Desulfosporosinus orientis DSM765T, Desulfosporosinus youngiae DSM17734T, Desulfosporosinus meridiei DSM13257T, and Desulfosporosinus acidiphilus DSM22704T.</title>
        <authorList>
            <person name="Pester M."/>
            <person name="Brambilla E."/>
            <person name="Alazard D."/>
            <person name="Rattei T."/>
            <person name="Weinmaier T."/>
            <person name="Han J."/>
            <person name="Lucas S."/>
            <person name="Lapidus A."/>
            <person name="Cheng J.F."/>
            <person name="Goodwin L."/>
            <person name="Pitluck S."/>
            <person name="Peters L."/>
            <person name="Ovchinnikova G."/>
            <person name="Teshima H."/>
            <person name="Detter J.C."/>
            <person name="Han C.S."/>
            <person name="Tapia R."/>
            <person name="Land M.L."/>
            <person name="Hauser L."/>
            <person name="Kyrpides N.C."/>
            <person name="Ivanova N.N."/>
            <person name="Pagani I."/>
            <person name="Huntmann M."/>
            <person name="Wei C.L."/>
            <person name="Davenport K.W."/>
            <person name="Daligault H."/>
            <person name="Chain P.S."/>
            <person name="Chen A."/>
            <person name="Mavromatis K."/>
            <person name="Markowitz V."/>
            <person name="Szeto E."/>
            <person name="Mikhailova N."/>
            <person name="Pati A."/>
            <person name="Wagner M."/>
            <person name="Woyke T."/>
            <person name="Ollivier B."/>
            <person name="Klenk H.P."/>
            <person name="Spring S."/>
            <person name="Loy A."/>
        </authorList>
    </citation>
    <scope>NUCLEOTIDE SEQUENCE [LARGE SCALE GENOMIC DNA]</scope>
    <source>
        <strain evidence="12">DSM 22704 / JCM 16185 / SJ4</strain>
        <strain evidence="7">SJ4</strain>
    </source>
</reference>
<evidence type="ECO:0000256" key="1">
    <source>
        <dbReference type="SAM" id="MobiDB-lite"/>
    </source>
</evidence>
<feature type="region of interest" description="Disordered" evidence="1">
    <location>
        <begin position="144"/>
        <end position="186"/>
    </location>
</feature>
<dbReference type="eggNOG" id="COG3039">
    <property type="taxonomic scope" value="Bacteria"/>
</dbReference>
<dbReference type="EMBL" id="CP003639">
    <property type="protein sequence ID" value="AFM43373.1"/>
    <property type="molecule type" value="Genomic_DNA"/>
</dbReference>
<dbReference type="EMBL" id="CP003639">
    <property type="protein sequence ID" value="AFM41311.1"/>
    <property type="molecule type" value="Genomic_DNA"/>
</dbReference>
<sequence length="514" mass="59440">MVEKPCRWGTKMYRKPTGQISLLEDFRFFAGGKLDANNRWVKMADLIPWNVVEERYASHFPKHTGNVAKPVRVALGALIIKEKCGFSDEETVQQIMENPYLQYFIGLEEFQTTPPFDSSSMVHFRKRLDAKVIAELNEALCKGETKTETEDHKDQNTPPPSSGCTDDNRREDQASSEQPPQQNHGKLILDATCTPADVKYPTDFSLLNDAREKLEAMVDTLHENQIGKELKPRTYRQKARKLYLKLEKNRKPRSREIRKAIRKQLSFVTRDLQIVLKLSAKYPEGLSKRQQKDLETIQTLFEQQKTMYDKRVHTIEERIVSISQPHVRPIVRGKKTAATEFGAKVAISIVNGFAWIEKLSWEAFNEGTTLIDSVETYKERHGNYPESVIADKIYRNRDNLQYCKLHGIRLNGPKLGRPSKDKKEHLEQRRLEKQEAGLRNAVEAKFGEGKRRYGLGRIMVRLKETSETVIGLQFIIMNLGKRLRDLLYLFWETPFFELGDFVCCLETKNMGTVQ</sequence>
<name>H7DQS4_DESAJ</name>
<dbReference type="KEGG" id="dai:Desaci_2358"/>
<dbReference type="EMBL" id="CP003639">
    <property type="protein sequence ID" value="AFM40066.1"/>
    <property type="molecule type" value="Genomic_DNA"/>
</dbReference>
<dbReference type="PANTHER" id="PTHR33803">
    <property type="entry name" value="IS1478 TRANSPOSASE"/>
    <property type="match status" value="1"/>
</dbReference>
<dbReference type="Proteomes" id="UP000002892">
    <property type="component" value="Chromosome"/>
</dbReference>
<dbReference type="KEGG" id="dai:Desaci_2695"/>
<dbReference type="InterPro" id="IPR025668">
    <property type="entry name" value="Tnp_DDE_dom"/>
</dbReference>
<dbReference type="EMBL" id="CP003639">
    <property type="protein sequence ID" value="AFM39435.1"/>
    <property type="molecule type" value="Genomic_DNA"/>
</dbReference>
<evidence type="ECO:0000313" key="7">
    <source>
        <dbReference type="EMBL" id="AFM41311.1"/>
    </source>
</evidence>
<organism evidence="7 12">
    <name type="scientific">Desulfosporosinus acidiphilus (strain DSM 22704 / JCM 16185 / SJ4)</name>
    <dbReference type="NCBI Taxonomy" id="646529"/>
    <lineage>
        <taxon>Bacteria</taxon>
        <taxon>Bacillati</taxon>
        <taxon>Bacillota</taxon>
        <taxon>Clostridia</taxon>
        <taxon>Eubacteriales</taxon>
        <taxon>Desulfitobacteriaceae</taxon>
        <taxon>Desulfosporosinus</taxon>
    </lineage>
</organism>
<dbReference type="EMBL" id="CP003639">
    <property type="protein sequence ID" value="AFM41314.1"/>
    <property type="molecule type" value="Genomic_DNA"/>
</dbReference>
<dbReference type="KEGG" id="dai:Desaci_1025"/>
<protein>
    <submittedName>
        <fullName evidence="7">Transposase domain (DUF772)</fullName>
    </submittedName>
    <submittedName>
        <fullName evidence="4">Transposase, IS4 family</fullName>
    </submittedName>
</protein>
<dbReference type="KEGG" id="dai:Desaci_3418"/>
<evidence type="ECO:0000313" key="5">
    <source>
        <dbReference type="EMBL" id="AFM39435.1"/>
    </source>
</evidence>
<evidence type="ECO:0000259" key="3">
    <source>
        <dbReference type="Pfam" id="PF13586"/>
    </source>
</evidence>
<dbReference type="KEGG" id="dai:Desaci_0040"/>
<dbReference type="InterPro" id="IPR047710">
    <property type="entry name" value="Transpos_IS5-like"/>
</dbReference>
<evidence type="ECO:0000259" key="2">
    <source>
        <dbReference type="Pfam" id="PF05598"/>
    </source>
</evidence>
<dbReference type="KEGG" id="dai:Desaci_2361"/>
<dbReference type="STRING" id="646529.Desaci_0040"/>
<dbReference type="InterPro" id="IPR008490">
    <property type="entry name" value="Transposase_InsH_N"/>
</dbReference>
<evidence type="ECO:0000313" key="12">
    <source>
        <dbReference type="Proteomes" id="UP000002892"/>
    </source>
</evidence>
<evidence type="ECO:0000313" key="8">
    <source>
        <dbReference type="EMBL" id="AFM41314.1"/>
    </source>
</evidence>
<gene>
    <name evidence="4" type="ordered locus">Desaci_0040</name>
    <name evidence="5" type="ordered locus">Desaci_0367</name>
    <name evidence="6" type="ordered locus">Desaci_1025</name>
    <name evidence="7" type="ordered locus">Desaci_2358</name>
    <name evidence="8" type="ordered locus">Desaci_2361</name>
    <name evidence="9" type="ordered locus">Desaci_2695</name>
    <name evidence="10" type="ordered locus">Desaci_3418</name>
    <name evidence="11" type="ordered locus">Desaci_4533</name>
</gene>
<accession>H7DQS4</accession>
<evidence type="ECO:0000313" key="10">
    <source>
        <dbReference type="EMBL" id="AFM42310.1"/>
    </source>
</evidence>
<proteinExistence type="predicted"/>
<evidence type="ECO:0000313" key="6">
    <source>
        <dbReference type="EMBL" id="AFM40066.1"/>
    </source>
</evidence>
<feature type="compositionally biased region" description="Basic and acidic residues" evidence="1">
    <location>
        <begin position="144"/>
        <end position="155"/>
    </location>
</feature>
<feature type="compositionally biased region" description="Polar residues" evidence="1">
    <location>
        <begin position="175"/>
        <end position="184"/>
    </location>
</feature>
<dbReference type="NCBIfam" id="NF033578">
    <property type="entry name" value="transpos_IS5_1"/>
    <property type="match status" value="1"/>
</dbReference>
<evidence type="ECO:0000313" key="4">
    <source>
        <dbReference type="EMBL" id="AFM39155.1"/>
    </source>
</evidence>
<evidence type="ECO:0000313" key="11">
    <source>
        <dbReference type="EMBL" id="AFM43373.1"/>
    </source>
</evidence>
<keyword evidence="12" id="KW-1185">Reference proteome</keyword>